<evidence type="ECO:0000313" key="11">
    <source>
        <dbReference type="Proteomes" id="UP001174677"/>
    </source>
</evidence>
<evidence type="ECO:0000256" key="2">
    <source>
        <dbReference type="ARBA" id="ARBA00022723"/>
    </source>
</evidence>
<gene>
    <name evidence="10" type="ORF">P3X46_030452</name>
</gene>
<dbReference type="PANTHER" id="PTHR46508:SF5">
    <property type="entry name" value="PHD-FINGER AND DNA BINDING DOMAIN-CONTAINING PROTEIN"/>
    <property type="match status" value="1"/>
</dbReference>
<dbReference type="InterPro" id="IPR047365">
    <property type="entry name" value="Tudor_AtPTM-like"/>
</dbReference>
<dbReference type="InterPro" id="IPR013083">
    <property type="entry name" value="Znf_RING/FYVE/PHD"/>
</dbReference>
<dbReference type="Pfam" id="PF24294">
    <property type="entry name" value="Chromo_PTM"/>
    <property type="match status" value="1"/>
</dbReference>
<protein>
    <recommendedName>
        <fullName evidence="12">PHD-type domain-containing protein</fullName>
    </recommendedName>
</protein>
<feature type="compositionally biased region" description="Basic residues" evidence="7">
    <location>
        <begin position="1628"/>
        <end position="1637"/>
    </location>
</feature>
<feature type="region of interest" description="Disordered" evidence="7">
    <location>
        <begin position="1560"/>
        <end position="1586"/>
    </location>
</feature>
<evidence type="ECO:0000256" key="3">
    <source>
        <dbReference type="ARBA" id="ARBA00022771"/>
    </source>
</evidence>
<evidence type="ECO:0000256" key="4">
    <source>
        <dbReference type="ARBA" id="ARBA00022833"/>
    </source>
</evidence>
<dbReference type="Pfam" id="PF21743">
    <property type="entry name" value="PTM_DIR17_Tudor"/>
    <property type="match status" value="1"/>
</dbReference>
<evidence type="ECO:0000256" key="6">
    <source>
        <dbReference type="PROSITE-ProRule" id="PRU00146"/>
    </source>
</evidence>
<feature type="compositionally biased region" description="Basic residues" evidence="7">
    <location>
        <begin position="66"/>
        <end position="79"/>
    </location>
</feature>
<feature type="region of interest" description="Disordered" evidence="7">
    <location>
        <begin position="1783"/>
        <end position="1814"/>
    </location>
</feature>
<feature type="compositionally biased region" description="Polar residues" evidence="7">
    <location>
        <begin position="1804"/>
        <end position="1814"/>
    </location>
</feature>
<organism evidence="10 11">
    <name type="scientific">Hevea brasiliensis</name>
    <name type="common">Para rubber tree</name>
    <name type="synonym">Siphonia brasiliensis</name>
    <dbReference type="NCBI Taxonomy" id="3981"/>
    <lineage>
        <taxon>Eukaryota</taxon>
        <taxon>Viridiplantae</taxon>
        <taxon>Streptophyta</taxon>
        <taxon>Embryophyta</taxon>
        <taxon>Tracheophyta</taxon>
        <taxon>Spermatophyta</taxon>
        <taxon>Magnoliopsida</taxon>
        <taxon>eudicotyledons</taxon>
        <taxon>Gunneridae</taxon>
        <taxon>Pentapetalae</taxon>
        <taxon>rosids</taxon>
        <taxon>fabids</taxon>
        <taxon>Malpighiales</taxon>
        <taxon>Euphorbiaceae</taxon>
        <taxon>Crotonoideae</taxon>
        <taxon>Micrandreae</taxon>
        <taxon>Hevea</taxon>
    </lineage>
</organism>
<dbReference type="SUPFAM" id="SSF57903">
    <property type="entry name" value="FYVE/PHD zinc finger"/>
    <property type="match status" value="2"/>
</dbReference>
<keyword evidence="2" id="KW-0479">Metal-binding</keyword>
<reference evidence="10" key="1">
    <citation type="journal article" date="2023" name="Plant Biotechnol. J.">
        <title>Chromosome-level wild Hevea brasiliensis genome provides new tools for genomic-assisted breeding and valuable loci to elevate rubber yield.</title>
        <authorList>
            <person name="Cheng H."/>
            <person name="Song X."/>
            <person name="Hu Y."/>
            <person name="Wu T."/>
            <person name="Yang Q."/>
            <person name="An Z."/>
            <person name="Feng S."/>
            <person name="Deng Z."/>
            <person name="Wu W."/>
            <person name="Zeng X."/>
            <person name="Tu M."/>
            <person name="Wang X."/>
            <person name="Huang H."/>
        </authorList>
    </citation>
    <scope>NUCLEOTIDE SEQUENCE</scope>
    <source>
        <strain evidence="10">MT/VB/25A 57/8</strain>
    </source>
</reference>
<dbReference type="PROSITE" id="PS01359">
    <property type="entry name" value="ZF_PHD_1"/>
    <property type="match status" value="1"/>
</dbReference>
<dbReference type="Pfam" id="PF02791">
    <property type="entry name" value="DDT"/>
    <property type="match status" value="1"/>
</dbReference>
<dbReference type="PANTHER" id="PTHR46508">
    <property type="entry name" value="PHD FINGER FAMILY PROTEIN"/>
    <property type="match status" value="1"/>
</dbReference>
<keyword evidence="4" id="KW-0862">Zinc</keyword>
<dbReference type="EMBL" id="JARPOI010000017">
    <property type="protein sequence ID" value="KAJ9139748.1"/>
    <property type="molecule type" value="Genomic_DNA"/>
</dbReference>
<keyword evidence="5" id="KW-0539">Nucleus</keyword>
<dbReference type="Gene3D" id="3.30.40.10">
    <property type="entry name" value="Zinc/RING finger domain, C3HC4 (zinc finger)"/>
    <property type="match status" value="2"/>
</dbReference>
<dbReference type="PROSITE" id="PS50827">
    <property type="entry name" value="DDT"/>
    <property type="match status" value="1"/>
</dbReference>
<accession>A0ABQ9KH94</accession>
<evidence type="ECO:0008006" key="12">
    <source>
        <dbReference type="Google" id="ProtNLM"/>
    </source>
</evidence>
<evidence type="ECO:0000259" key="9">
    <source>
        <dbReference type="PROSITE" id="PS50827"/>
    </source>
</evidence>
<dbReference type="InterPro" id="IPR001965">
    <property type="entry name" value="Znf_PHD"/>
</dbReference>
<feature type="domain" description="DDT" evidence="9">
    <location>
        <begin position="570"/>
        <end position="630"/>
    </location>
</feature>
<dbReference type="SMART" id="SM00249">
    <property type="entry name" value="PHD"/>
    <property type="match status" value="2"/>
</dbReference>
<keyword evidence="11" id="KW-1185">Reference proteome</keyword>
<evidence type="ECO:0000259" key="8">
    <source>
        <dbReference type="PROSITE" id="PS50016"/>
    </source>
</evidence>
<keyword evidence="3 6" id="KW-0863">Zinc-finger</keyword>
<feature type="region of interest" description="Disordered" evidence="7">
    <location>
        <begin position="60"/>
        <end position="95"/>
    </location>
</feature>
<dbReference type="Pfam" id="PF00628">
    <property type="entry name" value="PHD"/>
    <property type="match status" value="1"/>
</dbReference>
<comment type="subcellular location">
    <subcellularLocation>
        <location evidence="1">Nucleus</location>
    </subcellularLocation>
</comment>
<evidence type="ECO:0000256" key="5">
    <source>
        <dbReference type="ARBA" id="ARBA00023242"/>
    </source>
</evidence>
<dbReference type="InterPro" id="IPR011011">
    <property type="entry name" value="Znf_FYVE_PHD"/>
</dbReference>
<dbReference type="InterPro" id="IPR019786">
    <property type="entry name" value="Zinc_finger_PHD-type_CS"/>
</dbReference>
<name>A0ABQ9KH94_HEVBR</name>
<dbReference type="PROSITE" id="PS50016">
    <property type="entry name" value="ZF_PHD_2"/>
    <property type="match status" value="1"/>
</dbReference>
<feature type="domain" description="PHD-type" evidence="8">
    <location>
        <begin position="768"/>
        <end position="815"/>
    </location>
</feature>
<dbReference type="CDD" id="cd20401">
    <property type="entry name" value="Tudor_AtPTM-like"/>
    <property type="match status" value="1"/>
</dbReference>
<dbReference type="SMART" id="SM00571">
    <property type="entry name" value="DDT"/>
    <property type="match status" value="1"/>
</dbReference>
<evidence type="ECO:0000256" key="7">
    <source>
        <dbReference type="SAM" id="MobiDB-lite"/>
    </source>
</evidence>
<evidence type="ECO:0000256" key="1">
    <source>
        <dbReference type="ARBA" id="ARBA00004123"/>
    </source>
</evidence>
<dbReference type="InterPro" id="IPR019787">
    <property type="entry name" value="Znf_PHD-finger"/>
</dbReference>
<feature type="compositionally biased region" description="Basic residues" evidence="7">
    <location>
        <begin position="1560"/>
        <end position="1578"/>
    </location>
</feature>
<proteinExistence type="predicted"/>
<comment type="caution">
    <text evidence="10">The sequence shown here is derived from an EMBL/GenBank/DDBJ whole genome shotgun (WGS) entry which is preliminary data.</text>
</comment>
<evidence type="ECO:0000313" key="10">
    <source>
        <dbReference type="EMBL" id="KAJ9139748.1"/>
    </source>
</evidence>
<feature type="region of interest" description="Disordered" evidence="7">
    <location>
        <begin position="367"/>
        <end position="394"/>
    </location>
</feature>
<sequence>MEFVGKIVEKEFKGYGFFSGIIKSYDASSGFFEIVYEDGDSEELDFSEVSSLLKRLEADPADHKQRLGRRPKKRRRVEPRKREDPGGGEELGNSISHTRAIAETLGRNSDGVVEANGNFDMNRNVDLNDGFVGNLREVDHVNGNLGNTTFDLNEALEKGSGAVETLRKNGSVIGSLNGNCSVKEALGLNTGFNLNLNEAFDLNEGGDTNANVLGNLKKRECIDLNLDVNDDVDENTWEADLGISHTDRQMKECGFDLNFGIDEEIKDEADGDCGGEAKESVSREMVKEGSQNMDDASRALERIHNQGAIADGTLQEVRVVNDSYVGLATGIWKKDIISGEDYRFGNSVEVQDAKTIKEDSAEVVDWNQGDVSSANKEGSGGRRRRGRRRSIANSLNSAPETTIFTDATVIYGNEGEIRSVYKEKNCNQRRQRRGKLVDTSSSTLETAFIVNDDVANKDCTVVSDGKQGDMGSAYKEVTGSCRKRIKFSDHVNVTPQMTVLRRSTRRGSAKNDISTPTALSTVQDLSVSPAVSALTEEGSVKSFHKWPQESVVLPPKVQLPPSSQNLDLDGISIIDFFSAYACLRSFSTLLFSSPFELEEFVAALKCNSPSSLFDCIHVSILQTLRLHLEYLSNEGSESASICLRSLNWGLLDLNTWPVFMVEYFLIHGSDLKPCFNFSHLELLKNDYHTQPVSVKVEILRCLCDGIIETEAIRSELNRRSLGAESDLDFDRNMGVGAFKKRRAGTGMVISAGSCLTEEAVDDTTDWNSDECCLCKMDGSLICCDGCPAAFHSKCVGVANDYLPEGDWFCPECVIDRHKPWMRPRKSLRGADLLGVDCYGRVFFSSCGYLLVSDSCETESSFSYYHRDDLIAVIEVLRSSETGSSSILEAIQKHWDIPVNLCGASGNLDLCLDMCMPPAVLASSETCTIKNETNDERKPEEKFSTVCSGQINFEVSKSSSQTCVSSEGSAETTQTSLRNRNFQKEGLDCSNRSADFLNESDIQGKFPLMGGNLLTSSCLDLKSKSVIGSVANVHLSSALDPTNRNASLVQLGTGYMNYYSFGYIASSIAEELMRKSADKTMENSIKTDEEIISAQMKIISKRTAKFCWSNIPRLNVDVQKEKCGWCFTCRVSSDEIGCLFNMSLGPVQKGPVDEVVGLPSKRNKKGHLADIMRYILLIEGRLQGLLLGPWLNPHYSRLWRKTVLNASDIVSVKHLLLILESNVHQLALTGEWLKHVDSATTMGSASHIVTASTRASSKNGIGRKRVRYSEFDSNPSSKSASGLGMLWWRGGKLSRRLFSWKVLPRSLVSKAARQAGCVKIPGVLYPENSDFAKRSKYVSWRAAVESSTTVEQLALQVRELDSNIRWDDIGNTNLLSMVDKEFKKSIRLFKKVIVRRKCMEGDGAKYLLDFGKRKIIPEIVLKNGSVVEESSSERKKYWLNESYVPLYLLKSFEEKRIARRSSKMSPGKPSDAAVVVKKPSKKRDFSYLFAKAERSEYHQCGHCNKDVPIREAVCCQYCKGFFHKRHVRKSAGSITAECTYTCHRCLDGKYVKIDLKTGKSYGKRGKNNKKNMKVQHQKSKNASVGCRSARLKNGKKAVKGPWSLRSRKKKKVAVVVPLRRSPRKAKYNNSLHNKKVGGCKKDKQVKSKKATYKKPTSVASWRKKRTQTCHSYWINGLLLSRKPDDERAVHFKSKNFIAPSNNDILHQPKCHLCCEVVYTSTLNYISCERCGEWFHGDAFGLDVENSHKLIGFRCHMCRNSTPPVCPLLPTTRRHDIQNELSEEAINAVSQSKGVQNDARNELSEGATNNGPHQSEIVQNDVQIEVSEEATTVLHLSEINSLRESLANDDQCSLLVDESVQKEEQLVTTLDSDQSFAPGSRFEVGKGQLLDYVKEDTGATQISNKKLNPELISCNGNHMLKESTIDSGQDAVVTSSDQMQKLFPQCDVDVIN</sequence>
<dbReference type="Proteomes" id="UP001174677">
    <property type="component" value="Chromosome 17"/>
</dbReference>
<dbReference type="InterPro" id="IPR018501">
    <property type="entry name" value="DDT_dom"/>
</dbReference>
<dbReference type="InterPro" id="IPR056618">
    <property type="entry name" value="Chromo_PTM"/>
</dbReference>
<feature type="region of interest" description="Disordered" evidence="7">
    <location>
        <begin position="1628"/>
        <end position="1653"/>
    </location>
</feature>
<feature type="compositionally biased region" description="Basic residues" evidence="7">
    <location>
        <begin position="381"/>
        <end position="390"/>
    </location>
</feature>